<feature type="compositionally biased region" description="Basic and acidic residues" evidence="8">
    <location>
        <begin position="907"/>
        <end position="922"/>
    </location>
</feature>
<accession>A0A2W1BKR3</accession>
<proteinExistence type="inferred from homology"/>
<keyword evidence="6" id="KW-0966">Cell projection</keyword>
<feature type="region of interest" description="Disordered" evidence="8">
    <location>
        <begin position="1205"/>
        <end position="1249"/>
    </location>
</feature>
<evidence type="ECO:0000256" key="1">
    <source>
        <dbReference type="ARBA" id="ARBA00004138"/>
    </source>
</evidence>
<organism evidence="9 10">
    <name type="scientific">Helicoverpa armigera</name>
    <name type="common">Cotton bollworm</name>
    <name type="synonym">Heliothis armigera</name>
    <dbReference type="NCBI Taxonomy" id="29058"/>
    <lineage>
        <taxon>Eukaryota</taxon>
        <taxon>Metazoa</taxon>
        <taxon>Ecdysozoa</taxon>
        <taxon>Arthropoda</taxon>
        <taxon>Hexapoda</taxon>
        <taxon>Insecta</taxon>
        <taxon>Pterygota</taxon>
        <taxon>Neoptera</taxon>
        <taxon>Endopterygota</taxon>
        <taxon>Lepidoptera</taxon>
        <taxon>Glossata</taxon>
        <taxon>Ditrysia</taxon>
        <taxon>Noctuoidea</taxon>
        <taxon>Noctuidae</taxon>
        <taxon>Heliothinae</taxon>
        <taxon>Helicoverpa</taxon>
    </lineage>
</organism>
<protein>
    <recommendedName>
        <fullName evidence="3">Cilia- and flagella-associated protein 157</fullName>
    </recommendedName>
</protein>
<feature type="region of interest" description="Disordered" evidence="8">
    <location>
        <begin position="268"/>
        <end position="319"/>
    </location>
</feature>
<feature type="compositionally biased region" description="Basic and acidic residues" evidence="8">
    <location>
        <begin position="225"/>
        <end position="237"/>
    </location>
</feature>
<gene>
    <name evidence="9" type="primary">HaOG208177</name>
    <name evidence="9" type="ORF">B5X24_HaOG208177</name>
</gene>
<dbReference type="PANTHER" id="PTHR31954">
    <property type="entry name" value="CILIA- AND FLAGELLA-ASSOCIATED PROTEIN 157"/>
    <property type="match status" value="1"/>
</dbReference>
<feature type="region of interest" description="Disordered" evidence="8">
    <location>
        <begin position="858"/>
        <end position="925"/>
    </location>
</feature>
<feature type="compositionally biased region" description="Acidic residues" evidence="8">
    <location>
        <begin position="1227"/>
        <end position="1240"/>
    </location>
</feature>
<feature type="compositionally biased region" description="Basic and acidic residues" evidence="8">
    <location>
        <begin position="130"/>
        <end position="140"/>
    </location>
</feature>
<evidence type="ECO:0000256" key="7">
    <source>
        <dbReference type="SAM" id="Coils"/>
    </source>
</evidence>
<keyword evidence="4 7" id="KW-0175">Coiled coil</keyword>
<feature type="coiled-coil region" evidence="7">
    <location>
        <begin position="336"/>
        <end position="409"/>
    </location>
</feature>
<feature type="coiled-coil region" evidence="7">
    <location>
        <begin position="1"/>
        <end position="49"/>
    </location>
</feature>
<evidence type="ECO:0000256" key="8">
    <source>
        <dbReference type="SAM" id="MobiDB-lite"/>
    </source>
</evidence>
<feature type="region of interest" description="Disordered" evidence="8">
    <location>
        <begin position="1331"/>
        <end position="1365"/>
    </location>
</feature>
<keyword evidence="10" id="KW-1185">Reference proteome</keyword>
<feature type="compositionally biased region" description="Basic and acidic residues" evidence="8">
    <location>
        <begin position="307"/>
        <end position="319"/>
    </location>
</feature>
<dbReference type="EMBL" id="KZ150061">
    <property type="protein sequence ID" value="PZC74224.1"/>
    <property type="molecule type" value="Genomic_DNA"/>
</dbReference>
<sequence length="1495" mass="166313">MRKAQVSKELAEEERDKAINKSVVQLKVIDQLTKAFESMKKEKALFERKTYNFEALQGKIERLTKENVNLGFQFRELEQSDSVGTIGSFSKIYEEGDLGFVPKPTKKKALVVTSVPSAIISMKNGTIPTEDARPPLESESRSTLGGSIDTMPSIKVLPPNSQKEVVINESIESFVASSYQSEEIAVEEEQEEVPEDDNEKKLAASKVEMQKSLMKDLALSQVIPERSEEMKEKETKSMAKMRHSLVMEEKPDVDTKVQEIEMEVLMEEDLDVDDGDVEIDVVDDDDFDNDDDAGDDGKEEDLSGVSADKDKKKGKDEEAPKGVFSEVERAFYDLQLADCNRKLARLRQAVDEYEIRNEELQKAYDKLDEDRADIIAYLKKTLNVKNEENTELKEKVRGLEELREIETTQFKQTVTELEKNFTTMKDQLTSENKLLAGKLNTLEEFRAIRDDLMKKFEKQEQSFEDQEMKYKRMLYDAEKKFVIGKDKLKREMEERLLQLAQEFQDASEMRIAASTHRVIRENIALNNQLDSLLMTQAKVAEQNEKFREDERASRCAKEVAEEQRDKAINKSIIQLKVIDQLTSAFQDVKKQKAIYDKKQFDNEKLQMRVQRLTKDNESLLLQVRILEQNLHASLGEQNKSVVETAKLLREREKYKKILKESAFAVQASLKLDNWSSLDPTREIIDRQVVLKRILAVINQYRDAARAESMESLVSLSKIYDKGDLGFEVKPSQKAPGPRRSFVSAGAIGAQSSLESFEDKRSSIAGSISSSSSFGSLKTIPSVELVPPDDDQVPTPKESLPSFTVTSLHESGSESEVEAEETLEDMNDLEKMLAISKVEMQKSLMADLASHMSMMKMDHKMGDTSQPALAEEDEEGAADDSKAKEGAEPGDEETEPVKDTAGGEQDTGADKGGEDDEEKKAKEETDEFEIVIADEFEIVIAVPCMFTSGQAVELAACECAARPWAGDSTMVVAEVGARCRCGCVLHLAPAARLLAGSARACPARSFWLLQAEEGLVVRLRMEAVRLPCAGQSLRARDGDSLGSPLLASWDGPDSTAVTAGDVESTTDGSGVIEIAGGRHILVELRSDDTSDRCAGGFLAHATQMEPIRNASAAWASMSGGLWWRSGGGAREVAVALAAAAALAALCLALHSAHRTRAYQRAADKDSLTDSDACSASLELGGAASGSRSTLLSEVVGGGVSLRRLLPSGKTRHTRLRDSDRNSEHVEQRDEEDPTTDIEADANDTTSVASADSVATTLTNGWYSPALSGVSAARIRDNPKHTKESCNRRLLRSDLSLTSHPEMEIDYYDYEVNNAVPGSYLGMDPAFLEILPKELHPDPGSNTESPEDRPSSSTLKRNPDNRINRSNESIKSFRKVIEKGNIIHPLNFSISDLQNSPKMSKRNKKKKAESPVTIQMKDLTLTRSPVRVHRKENRSDFDTSTLKRVNEAKEKDADTLKRNDFSDIKFADENSDSSNEIKFADDSPDSNRIVDKYNVRT</sequence>
<evidence type="ECO:0000313" key="10">
    <source>
        <dbReference type="Proteomes" id="UP000249218"/>
    </source>
</evidence>
<feature type="coiled-coil region" evidence="7">
    <location>
        <begin position="442"/>
        <end position="509"/>
    </location>
</feature>
<feature type="compositionally biased region" description="Basic and acidic residues" evidence="8">
    <location>
        <begin position="1442"/>
        <end position="1466"/>
    </location>
</feature>
<reference evidence="9 10" key="1">
    <citation type="journal article" date="2017" name="BMC Biol.">
        <title>Genomic innovations, transcriptional plasticity and gene loss underlying the evolution and divergence of two highly polyphagous and invasive Helicoverpa pest species.</title>
        <authorList>
            <person name="Pearce S.L."/>
            <person name="Clarke D.F."/>
            <person name="East P.D."/>
            <person name="Elfekih S."/>
            <person name="Gordon K.H."/>
            <person name="Jermiin L.S."/>
            <person name="McGaughran A."/>
            <person name="Oakeshott J.G."/>
            <person name="Papanikolaou A."/>
            <person name="Perera O.P."/>
            <person name="Rane R.V."/>
            <person name="Richards S."/>
            <person name="Tay W.T."/>
            <person name="Walsh T.K."/>
            <person name="Anderson A."/>
            <person name="Anderson C.J."/>
            <person name="Asgari S."/>
            <person name="Board P.G."/>
            <person name="Bretschneider A."/>
            <person name="Campbell P.M."/>
            <person name="Chertemps T."/>
            <person name="Christeller J.T."/>
            <person name="Coppin C.W."/>
            <person name="Downes S.J."/>
            <person name="Duan G."/>
            <person name="Farnsworth C.A."/>
            <person name="Good R.T."/>
            <person name="Han L.B."/>
            <person name="Han Y.C."/>
            <person name="Hatje K."/>
            <person name="Horne I."/>
            <person name="Huang Y.P."/>
            <person name="Hughes D.S."/>
            <person name="Jacquin-Joly E."/>
            <person name="James W."/>
            <person name="Jhangiani S."/>
            <person name="Kollmar M."/>
            <person name="Kuwar S.S."/>
            <person name="Li S."/>
            <person name="Liu N.Y."/>
            <person name="Maibeche M.T."/>
            <person name="Miller J.R."/>
            <person name="Montagne N."/>
            <person name="Perry T."/>
            <person name="Qu J."/>
            <person name="Song S.V."/>
            <person name="Sutton G.G."/>
            <person name="Vogel H."/>
            <person name="Walenz B.P."/>
            <person name="Xu W."/>
            <person name="Zhang H.J."/>
            <person name="Zou Z."/>
            <person name="Batterham P."/>
            <person name="Edwards O.R."/>
            <person name="Feyereisen R."/>
            <person name="Gibbs R.A."/>
            <person name="Heckel D.G."/>
            <person name="McGrath A."/>
            <person name="Robin C."/>
            <person name="Scherer S.E."/>
            <person name="Worley K.C."/>
            <person name="Wu Y.D."/>
        </authorList>
    </citation>
    <scope>NUCLEOTIDE SEQUENCE [LARGE SCALE GENOMIC DNA]</scope>
    <source>
        <strain evidence="9">Harm_GR_Male_#8</strain>
        <tissue evidence="9">Whole organism</tissue>
    </source>
</reference>
<dbReference type="GO" id="GO:0008017">
    <property type="term" value="F:microtubule binding"/>
    <property type="evidence" value="ECO:0007669"/>
    <property type="project" value="TreeGrafter"/>
</dbReference>
<evidence type="ECO:0000256" key="3">
    <source>
        <dbReference type="ARBA" id="ARBA00014087"/>
    </source>
</evidence>
<feature type="region of interest" description="Disordered" evidence="8">
    <location>
        <begin position="1389"/>
        <end position="1411"/>
    </location>
</feature>
<dbReference type="OrthoDB" id="166611at2759"/>
<evidence type="ECO:0000256" key="4">
    <source>
        <dbReference type="ARBA" id="ARBA00023054"/>
    </source>
</evidence>
<feature type="compositionally biased region" description="Acidic residues" evidence="8">
    <location>
        <begin position="812"/>
        <end position="823"/>
    </location>
</feature>
<feature type="compositionally biased region" description="Basic and acidic residues" evidence="8">
    <location>
        <begin position="1486"/>
        <end position="1495"/>
    </location>
</feature>
<dbReference type="SUPFAM" id="SSF49854">
    <property type="entry name" value="Spermadhesin, CUB domain"/>
    <property type="match status" value="1"/>
</dbReference>
<comment type="similarity">
    <text evidence="2">Belongs to the CFAP157 family.</text>
</comment>
<feature type="region of interest" description="Disordered" evidence="8">
    <location>
        <begin position="780"/>
        <end position="823"/>
    </location>
</feature>
<feature type="region of interest" description="Disordered" evidence="8">
    <location>
        <begin position="223"/>
        <end position="250"/>
    </location>
</feature>
<feature type="compositionally biased region" description="Basic and acidic residues" evidence="8">
    <location>
        <begin position="1214"/>
        <end position="1226"/>
    </location>
</feature>
<dbReference type="Proteomes" id="UP000249218">
    <property type="component" value="Unassembled WGS sequence"/>
</dbReference>
<evidence type="ECO:0000256" key="2">
    <source>
        <dbReference type="ARBA" id="ARBA00010841"/>
    </source>
</evidence>
<dbReference type="PANTHER" id="PTHR31954:SF1">
    <property type="entry name" value="CILIA- AND FLAGELLA-ASSOCIATED PROTEIN 157"/>
    <property type="match status" value="1"/>
</dbReference>
<evidence type="ECO:0000313" key="9">
    <source>
        <dbReference type="EMBL" id="PZC74224.1"/>
    </source>
</evidence>
<evidence type="ECO:0000256" key="6">
    <source>
        <dbReference type="ARBA" id="ARBA00023273"/>
    </source>
</evidence>
<feature type="compositionally biased region" description="Acidic residues" evidence="8">
    <location>
        <begin position="268"/>
        <end position="299"/>
    </location>
</feature>
<comment type="subcellular location">
    <subcellularLocation>
        <location evidence="1">Cell projection</location>
        <location evidence="1">Cilium</location>
    </subcellularLocation>
</comment>
<dbReference type="InterPro" id="IPR038844">
    <property type="entry name" value="CFAP157"/>
</dbReference>
<dbReference type="GO" id="GO:0036064">
    <property type="term" value="C:ciliary basal body"/>
    <property type="evidence" value="ECO:0007669"/>
    <property type="project" value="TreeGrafter"/>
</dbReference>
<dbReference type="InterPro" id="IPR035914">
    <property type="entry name" value="Sperma_CUB_dom_sf"/>
</dbReference>
<feature type="region of interest" description="Disordered" evidence="8">
    <location>
        <begin position="1424"/>
        <end position="1495"/>
    </location>
</feature>
<feature type="region of interest" description="Disordered" evidence="8">
    <location>
        <begin position="125"/>
        <end position="154"/>
    </location>
</feature>
<keyword evidence="5" id="KW-0969">Cilium</keyword>
<evidence type="ECO:0000256" key="5">
    <source>
        <dbReference type="ARBA" id="ARBA00023069"/>
    </source>
</evidence>
<feature type="coiled-coil region" evidence="7">
    <location>
        <begin position="595"/>
        <end position="629"/>
    </location>
</feature>
<name>A0A2W1BKR3_HELAM</name>